<dbReference type="Proteomes" id="UP000608594">
    <property type="component" value="Unassembled WGS sequence"/>
</dbReference>
<evidence type="ECO:0000313" key="1">
    <source>
        <dbReference type="EMBL" id="MBC9245176.1"/>
    </source>
</evidence>
<protein>
    <recommendedName>
        <fullName evidence="3">Oxidoreductase family, NAD-binding Rossmann fold</fullName>
    </recommendedName>
</protein>
<reference evidence="1" key="1">
    <citation type="submission" date="2020-08" db="EMBL/GenBank/DDBJ databases">
        <title>Paracoccus amoyensis sp. nov., isolated from the surface seawater at coast of Xiamen, Fujian.</title>
        <authorList>
            <person name="Lyu L."/>
        </authorList>
    </citation>
    <scope>NUCLEOTIDE SEQUENCE</scope>
    <source>
        <strain evidence="1">11-3</strain>
    </source>
</reference>
<accession>A0A926GB69</accession>
<dbReference type="SUPFAM" id="SSF51735">
    <property type="entry name" value="NAD(P)-binding Rossmann-fold domains"/>
    <property type="match status" value="1"/>
</dbReference>
<dbReference type="RefSeq" id="WP_187791603.1">
    <property type="nucleotide sequence ID" value="NZ_JACOQL010000001.1"/>
</dbReference>
<dbReference type="AlphaFoldDB" id="A0A926GB69"/>
<gene>
    <name evidence="1" type="ORF">H4P12_00255</name>
</gene>
<comment type="caution">
    <text evidence="1">The sequence shown here is derived from an EMBL/GenBank/DDBJ whole genome shotgun (WGS) entry which is preliminary data.</text>
</comment>
<dbReference type="EMBL" id="JACOQL010000001">
    <property type="protein sequence ID" value="MBC9245176.1"/>
    <property type="molecule type" value="Genomic_DNA"/>
</dbReference>
<dbReference type="InterPro" id="IPR036291">
    <property type="entry name" value="NAD(P)-bd_dom_sf"/>
</dbReference>
<evidence type="ECO:0000313" key="2">
    <source>
        <dbReference type="Proteomes" id="UP000608594"/>
    </source>
</evidence>
<sequence>MVDDDELDLIYVATPDNMHHEHALLGLASYPFALLPKLPGPAKKNGRAETG</sequence>
<evidence type="ECO:0008006" key="3">
    <source>
        <dbReference type="Google" id="ProtNLM"/>
    </source>
</evidence>
<proteinExistence type="predicted"/>
<keyword evidence="2" id="KW-1185">Reference proteome</keyword>
<name>A0A926GB69_9RHOB</name>
<organism evidence="1 2">
    <name type="scientific">Paracoccus amoyensis</name>
    <dbReference type="NCBI Taxonomy" id="2760093"/>
    <lineage>
        <taxon>Bacteria</taxon>
        <taxon>Pseudomonadati</taxon>
        <taxon>Pseudomonadota</taxon>
        <taxon>Alphaproteobacteria</taxon>
        <taxon>Rhodobacterales</taxon>
        <taxon>Paracoccaceae</taxon>
        <taxon>Paracoccus</taxon>
    </lineage>
</organism>